<protein>
    <recommendedName>
        <fullName evidence="4">Intracellular proteinase inhibitor BsuPI domain-containing protein</fullName>
    </recommendedName>
</protein>
<feature type="signal peptide" evidence="1">
    <location>
        <begin position="1"/>
        <end position="34"/>
    </location>
</feature>
<evidence type="ECO:0000313" key="2">
    <source>
        <dbReference type="EMBL" id="KRO81248.1"/>
    </source>
</evidence>
<name>A0A0R2T7P3_9GAMM</name>
<dbReference type="AlphaFoldDB" id="A0A0R2T7P3"/>
<keyword evidence="1" id="KW-0732">Signal</keyword>
<accession>A0A0R2T7P3</accession>
<evidence type="ECO:0000313" key="3">
    <source>
        <dbReference type="Proteomes" id="UP000051547"/>
    </source>
</evidence>
<comment type="caution">
    <text evidence="2">The sequence shown here is derived from an EMBL/GenBank/DDBJ whole genome shotgun (WGS) entry which is preliminary data.</text>
</comment>
<feature type="chain" id="PRO_5006424469" description="Intracellular proteinase inhibitor BsuPI domain-containing protein" evidence="1">
    <location>
        <begin position="35"/>
        <end position="332"/>
    </location>
</feature>
<evidence type="ECO:0008006" key="4">
    <source>
        <dbReference type="Google" id="ProtNLM"/>
    </source>
</evidence>
<dbReference type="EMBL" id="LIBE01000271">
    <property type="protein sequence ID" value="KRO81248.1"/>
    <property type="molecule type" value="Genomic_DNA"/>
</dbReference>
<organism evidence="2 3">
    <name type="scientific">OM182 bacterium BACL3 MAG-120920-bin41</name>
    <dbReference type="NCBI Taxonomy" id="1655580"/>
    <lineage>
        <taxon>Bacteria</taxon>
        <taxon>Pseudomonadati</taxon>
        <taxon>Pseudomonadota</taxon>
        <taxon>Gammaproteobacteria</taxon>
        <taxon>OMG group</taxon>
        <taxon>OM182 clade</taxon>
    </lineage>
</organism>
<reference evidence="2 3" key="1">
    <citation type="submission" date="2015-10" db="EMBL/GenBank/DDBJ databases">
        <title>Metagenome-Assembled Genomes uncover a global brackish microbiome.</title>
        <authorList>
            <person name="Hugerth L.W."/>
            <person name="Larsson J."/>
            <person name="Alneberg J."/>
            <person name="Lindh M.V."/>
            <person name="Legrand C."/>
            <person name="Pinhassi J."/>
            <person name="Andersson A.F."/>
        </authorList>
    </citation>
    <scope>NUCLEOTIDE SEQUENCE [LARGE SCALE GENOMIC DNA]</scope>
    <source>
        <strain evidence="2">BACL4 MAG-120920-bin41</strain>
    </source>
</reference>
<evidence type="ECO:0000256" key="1">
    <source>
        <dbReference type="SAM" id="SignalP"/>
    </source>
</evidence>
<proteinExistence type="predicted"/>
<dbReference type="Proteomes" id="UP000051547">
    <property type="component" value="Unassembled WGS sequence"/>
</dbReference>
<sequence length="332" mass="36771">MQYQTITIRAQIARFVALGAAALMTLSLAQIANANSFTRGQHIEPAYEGWRPNEDGTFSFMFGYQNENWEEEPNVEVGPENMFSPGEADRGQPTHFMPRRNRFTFEVQVPADWGDRELVWTLKVNGVERKAYATLKPDYQVDNIVIASETGSLGAGTSSPESRSNLPPVVAVQGDEIRTVRVGEPMSLKTLVTDDGLPTPDDALEDARELAEFVAGPLAAALINADNVYQRRLMRPPIRVTVGKVNGLYLSWNVYRGAGKVTFDPPMPKVWEDTRTSANSPWGALWTPPPIPADGMYDVNVTFEEPGTYVLWGRADDGGLYHDGYITVNVTE</sequence>
<gene>
    <name evidence="2" type="ORF">ABR72_01550</name>
</gene>